<dbReference type="EMBL" id="CP121694">
    <property type="protein sequence ID" value="WRO23244.1"/>
    <property type="molecule type" value="Genomic_DNA"/>
</dbReference>
<dbReference type="Pfam" id="PF02245">
    <property type="entry name" value="Pur_DNA_glyco"/>
    <property type="match status" value="1"/>
</dbReference>
<evidence type="ECO:0000313" key="6">
    <source>
        <dbReference type="EMBL" id="WRO23244.1"/>
    </source>
</evidence>
<proteinExistence type="inferred from homology"/>
<dbReference type="GO" id="GO:0003905">
    <property type="term" value="F:alkylbase DNA N-glycosylase activity"/>
    <property type="evidence" value="ECO:0007669"/>
    <property type="project" value="InterPro"/>
</dbReference>
<organism evidence="6 7">
    <name type="scientific">Metallumcola ferriviriculae</name>
    <dbReference type="NCBI Taxonomy" id="3039180"/>
    <lineage>
        <taxon>Bacteria</taxon>
        <taxon>Bacillati</taxon>
        <taxon>Bacillota</taxon>
        <taxon>Clostridia</taxon>
        <taxon>Neomoorellales</taxon>
        <taxon>Desulfitibacteraceae</taxon>
        <taxon>Metallumcola</taxon>
    </lineage>
</organism>
<dbReference type="NCBIfam" id="TIGR00567">
    <property type="entry name" value="3mg"/>
    <property type="match status" value="1"/>
</dbReference>
<dbReference type="GO" id="GO:0003677">
    <property type="term" value="F:DNA binding"/>
    <property type="evidence" value="ECO:0007669"/>
    <property type="project" value="InterPro"/>
</dbReference>
<dbReference type="RefSeq" id="WP_366922627.1">
    <property type="nucleotide sequence ID" value="NZ_CP121694.1"/>
</dbReference>
<dbReference type="InterPro" id="IPR011034">
    <property type="entry name" value="Formyl_transferase-like_C_sf"/>
</dbReference>
<dbReference type="NCBIfam" id="NF002003">
    <property type="entry name" value="PRK00802.1-3"/>
    <property type="match status" value="1"/>
</dbReference>
<sequence>MSAKLPKEFYQRPADIVARELLGKELFHETEQGTTSGLIVEAEAYLGPGDDASHSARGKTKRNAAMFGPAGHAYVYLIYGIHHCFNITTDLERFPTAVLIRALEPRQGVDIMQRRRGIPALRQLCSGPGKLAQAMAFNLGINGCNLQSEQLFVSEGITIKRADVVVTTRIGISKAVEKPLRFYLAGNQHVSVR</sequence>
<dbReference type="HAMAP" id="MF_00527">
    <property type="entry name" value="3MGH"/>
    <property type="match status" value="1"/>
</dbReference>
<dbReference type="FunFam" id="3.10.300.10:FF:000001">
    <property type="entry name" value="Putative 3-methyladenine DNA glycosylase"/>
    <property type="match status" value="1"/>
</dbReference>
<dbReference type="Gene3D" id="3.10.300.10">
    <property type="entry name" value="Methylpurine-DNA glycosylase (MPG)"/>
    <property type="match status" value="1"/>
</dbReference>
<keyword evidence="6" id="KW-0326">Glycosidase</keyword>
<gene>
    <name evidence="6" type="ORF">MFMK1_003100</name>
</gene>
<dbReference type="KEGG" id="dbc:MFMK1_003100"/>
<evidence type="ECO:0000256" key="4">
    <source>
        <dbReference type="ARBA" id="ARBA00023204"/>
    </source>
</evidence>
<name>A0AAU0UR25_9FIRM</name>
<dbReference type="SUPFAM" id="SSF50486">
    <property type="entry name" value="FMT C-terminal domain-like"/>
    <property type="match status" value="1"/>
</dbReference>
<evidence type="ECO:0000256" key="3">
    <source>
        <dbReference type="ARBA" id="ARBA00022801"/>
    </source>
</evidence>
<dbReference type="CDD" id="cd00540">
    <property type="entry name" value="AAG"/>
    <property type="match status" value="1"/>
</dbReference>
<dbReference type="EC" id="3.2.2.-" evidence="5"/>
<keyword evidence="2 5" id="KW-0227">DNA damage</keyword>
<keyword evidence="4 5" id="KW-0234">DNA repair</keyword>
<dbReference type="PANTHER" id="PTHR10429">
    <property type="entry name" value="DNA-3-METHYLADENINE GLYCOSYLASE"/>
    <property type="match status" value="1"/>
</dbReference>
<evidence type="ECO:0000256" key="1">
    <source>
        <dbReference type="ARBA" id="ARBA00009232"/>
    </source>
</evidence>
<accession>A0AAU0UR25</accession>
<protein>
    <recommendedName>
        <fullName evidence="5">Putative 3-methyladenine DNA glycosylase</fullName>
        <ecNumber evidence="5">3.2.2.-</ecNumber>
    </recommendedName>
</protein>
<dbReference type="PANTHER" id="PTHR10429:SF0">
    <property type="entry name" value="DNA-3-METHYLADENINE GLYCOSYLASE"/>
    <property type="match status" value="1"/>
</dbReference>
<dbReference type="InterPro" id="IPR003180">
    <property type="entry name" value="MPG"/>
</dbReference>
<dbReference type="GO" id="GO:0006284">
    <property type="term" value="P:base-excision repair"/>
    <property type="evidence" value="ECO:0007669"/>
    <property type="project" value="InterPro"/>
</dbReference>
<dbReference type="Proteomes" id="UP001329915">
    <property type="component" value="Chromosome"/>
</dbReference>
<reference evidence="6 7" key="1">
    <citation type="submission" date="2023-04" db="EMBL/GenBank/DDBJ databases">
        <authorList>
            <person name="Hsu D."/>
        </authorList>
    </citation>
    <scope>NUCLEOTIDE SEQUENCE [LARGE SCALE GENOMIC DNA]</scope>
    <source>
        <strain evidence="6 7">MK1</strain>
    </source>
</reference>
<evidence type="ECO:0000313" key="7">
    <source>
        <dbReference type="Proteomes" id="UP001329915"/>
    </source>
</evidence>
<evidence type="ECO:0000256" key="2">
    <source>
        <dbReference type="ARBA" id="ARBA00022763"/>
    </source>
</evidence>
<comment type="similarity">
    <text evidence="1 5">Belongs to the DNA glycosylase MPG family.</text>
</comment>
<dbReference type="InterPro" id="IPR036995">
    <property type="entry name" value="MPG_sf"/>
</dbReference>
<evidence type="ECO:0000256" key="5">
    <source>
        <dbReference type="HAMAP-Rule" id="MF_00527"/>
    </source>
</evidence>
<keyword evidence="3 5" id="KW-0378">Hydrolase</keyword>
<dbReference type="AlphaFoldDB" id="A0AAU0UR25"/>
<keyword evidence="7" id="KW-1185">Reference proteome</keyword>